<keyword evidence="3" id="KW-1133">Transmembrane helix</keyword>
<dbReference type="SMART" id="SM00409">
    <property type="entry name" value="IG"/>
    <property type="match status" value="4"/>
</dbReference>
<keyword evidence="3" id="KW-0472">Membrane</keyword>
<feature type="transmembrane region" description="Helical" evidence="3">
    <location>
        <begin position="703"/>
        <end position="729"/>
    </location>
</feature>
<dbReference type="STRING" id="188477.A0A3S0ZRW5"/>
<feature type="domain" description="Ig-like" evidence="5">
    <location>
        <begin position="547"/>
        <end position="630"/>
    </location>
</feature>
<keyword evidence="2" id="KW-1015">Disulfide bond</keyword>
<dbReference type="CDD" id="cd00096">
    <property type="entry name" value="Ig"/>
    <property type="match status" value="1"/>
</dbReference>
<dbReference type="InterPro" id="IPR013151">
    <property type="entry name" value="Immunoglobulin_dom"/>
</dbReference>
<evidence type="ECO:0000256" key="2">
    <source>
        <dbReference type="ARBA" id="ARBA00023157"/>
    </source>
</evidence>
<evidence type="ECO:0000313" key="6">
    <source>
        <dbReference type="EMBL" id="RUS85371.1"/>
    </source>
</evidence>
<keyword evidence="7" id="KW-1185">Reference proteome</keyword>
<dbReference type="PANTHER" id="PTHR11481:SF60">
    <property type="entry name" value="IG-LIKE DOMAIN-CONTAINING PROTEIN"/>
    <property type="match status" value="1"/>
</dbReference>
<evidence type="ECO:0000259" key="5">
    <source>
        <dbReference type="PROSITE" id="PS50835"/>
    </source>
</evidence>
<keyword evidence="3" id="KW-0812">Transmembrane</keyword>
<reference evidence="6 7" key="1">
    <citation type="submission" date="2019-01" db="EMBL/GenBank/DDBJ databases">
        <title>A draft genome assembly of the solar-powered sea slug Elysia chlorotica.</title>
        <authorList>
            <person name="Cai H."/>
            <person name="Li Q."/>
            <person name="Fang X."/>
            <person name="Li J."/>
            <person name="Curtis N.E."/>
            <person name="Altenburger A."/>
            <person name="Shibata T."/>
            <person name="Feng M."/>
            <person name="Maeda T."/>
            <person name="Schwartz J.A."/>
            <person name="Shigenobu S."/>
            <person name="Lundholm N."/>
            <person name="Nishiyama T."/>
            <person name="Yang H."/>
            <person name="Hasebe M."/>
            <person name="Li S."/>
            <person name="Pierce S.K."/>
            <person name="Wang J."/>
        </authorList>
    </citation>
    <scope>NUCLEOTIDE SEQUENCE [LARGE SCALE GENOMIC DNA]</scope>
    <source>
        <strain evidence="6">EC2010</strain>
        <tissue evidence="6">Whole organism of an adult</tissue>
    </source>
</reference>
<dbReference type="PANTHER" id="PTHR11481">
    <property type="entry name" value="IMMUNOGLOBULIN FC RECEPTOR"/>
    <property type="match status" value="1"/>
</dbReference>
<feature type="domain" description="Ig-like" evidence="5">
    <location>
        <begin position="357"/>
        <end position="438"/>
    </location>
</feature>
<accession>A0A3S0ZRW5</accession>
<dbReference type="GO" id="GO:0006955">
    <property type="term" value="P:immune response"/>
    <property type="evidence" value="ECO:0007669"/>
    <property type="project" value="TreeGrafter"/>
</dbReference>
<dbReference type="Gene3D" id="2.60.40.10">
    <property type="entry name" value="Immunoglobulins"/>
    <property type="match status" value="4"/>
</dbReference>
<feature type="signal peptide" evidence="4">
    <location>
        <begin position="1"/>
        <end position="26"/>
    </location>
</feature>
<dbReference type="Proteomes" id="UP000271974">
    <property type="component" value="Unassembled WGS sequence"/>
</dbReference>
<dbReference type="GO" id="GO:0004888">
    <property type="term" value="F:transmembrane signaling receptor activity"/>
    <property type="evidence" value="ECO:0007669"/>
    <property type="project" value="TreeGrafter"/>
</dbReference>
<dbReference type="InterPro" id="IPR013783">
    <property type="entry name" value="Ig-like_fold"/>
</dbReference>
<gene>
    <name evidence="6" type="ORF">EGW08_006856</name>
</gene>
<sequence length="754" mass="82541">MGGVHHLLLWIFSVAFIIETGNIVLCQHFRESSGGGAISNPTTNTPFLDSLGTGEIILIPPTEDVFENVGPLCWNYLSRPFVPNNAETLKALVDTLQGMDVFIGTGFWVSISGREKWSFTAHIGLDLFAKMVLPAVRTRWVCVGLGLVDCPYQGTCMGVKNAGPDTVVEACRYKPPTSRMVQSQGFQLNFNITCQVSDSCLQLASTKSAWLLPQYYFTYYKDGNLLLDYRHPDSSPLKMSELDIDSEFQCMYTLNNIVSNATFISRPEIKSERTSVWVGRSVTLSCRDPGTVHILGESVTFEWNTPTVNSVPTADNTLQKVNFQLDDIGSYRCRSVVGGVRSVWSKPLSLTVRWLEPVLMATNLLVPFGSAVTLTCSVKFPEGYNPVFTFKKSGSDILGLDSSLRRLDILDFGPEDAGDYQCLAQSTSLAVGISNTVTLQMEDTSLPVLVSNEGELLREEREVKLTCQMATLLSGNIEYSFIFRSFSDNLALSQSYTLQLGRQSELTISKFSSDNEGIYECKYTVADSNGNRILTSGTSNTVTLRMPKAVLQSSATTVPDGSNVKLVCNVNNYSGTTDRFYWLKGEDHQVLLTTAENAVTVRNFQPGNGGTYRCQAVLSDPRLRDPPLVSPPLDLVYAPRFQKCPCVCTNLTLSIPAASAEVIAESALAIQKNLSVSRAGLSSSVRRVSSAPDGRRSSESAGYIAVALLSLVTGLVLVPDVVSVVFFLVQTFSPNTGAKEQVSEKLEMQRSHVL</sequence>
<evidence type="ECO:0000313" key="7">
    <source>
        <dbReference type="Proteomes" id="UP000271974"/>
    </source>
</evidence>
<keyword evidence="1 4" id="KW-0732">Signal</keyword>
<dbReference type="Pfam" id="PF13895">
    <property type="entry name" value="Ig_2"/>
    <property type="match status" value="1"/>
</dbReference>
<organism evidence="6 7">
    <name type="scientific">Elysia chlorotica</name>
    <name type="common">Eastern emerald elysia</name>
    <name type="synonym">Sea slug</name>
    <dbReference type="NCBI Taxonomy" id="188477"/>
    <lineage>
        <taxon>Eukaryota</taxon>
        <taxon>Metazoa</taxon>
        <taxon>Spiralia</taxon>
        <taxon>Lophotrochozoa</taxon>
        <taxon>Mollusca</taxon>
        <taxon>Gastropoda</taxon>
        <taxon>Heterobranchia</taxon>
        <taxon>Euthyneura</taxon>
        <taxon>Panpulmonata</taxon>
        <taxon>Sacoglossa</taxon>
        <taxon>Placobranchoidea</taxon>
        <taxon>Plakobranchidae</taxon>
        <taxon>Elysia</taxon>
    </lineage>
</organism>
<dbReference type="InterPro" id="IPR003599">
    <property type="entry name" value="Ig_sub"/>
</dbReference>
<dbReference type="InterPro" id="IPR036179">
    <property type="entry name" value="Ig-like_dom_sf"/>
</dbReference>
<comment type="caution">
    <text evidence="6">The sequence shown here is derived from an EMBL/GenBank/DDBJ whole genome shotgun (WGS) entry which is preliminary data.</text>
</comment>
<feature type="domain" description="Ig-like" evidence="5">
    <location>
        <begin position="267"/>
        <end position="349"/>
    </location>
</feature>
<feature type="domain" description="Ig-like" evidence="5">
    <location>
        <begin position="164"/>
        <end position="265"/>
    </location>
</feature>
<proteinExistence type="predicted"/>
<dbReference type="AlphaFoldDB" id="A0A3S0ZRW5"/>
<dbReference type="SMART" id="SM00408">
    <property type="entry name" value="IGc2"/>
    <property type="match status" value="3"/>
</dbReference>
<name>A0A3S0ZRW5_ELYCH</name>
<evidence type="ECO:0000256" key="3">
    <source>
        <dbReference type="SAM" id="Phobius"/>
    </source>
</evidence>
<dbReference type="InterPro" id="IPR003598">
    <property type="entry name" value="Ig_sub2"/>
</dbReference>
<dbReference type="InterPro" id="IPR050488">
    <property type="entry name" value="Ig_Fc_receptor"/>
</dbReference>
<dbReference type="PROSITE" id="PS50835">
    <property type="entry name" value="IG_LIKE"/>
    <property type="match status" value="5"/>
</dbReference>
<dbReference type="Pfam" id="PF00047">
    <property type="entry name" value="ig"/>
    <property type="match status" value="1"/>
</dbReference>
<dbReference type="OrthoDB" id="6158198at2759"/>
<protein>
    <recommendedName>
        <fullName evidence="5">Ig-like domain-containing protein</fullName>
    </recommendedName>
</protein>
<evidence type="ECO:0000256" key="4">
    <source>
        <dbReference type="SAM" id="SignalP"/>
    </source>
</evidence>
<feature type="domain" description="Ig-like" evidence="5">
    <location>
        <begin position="447"/>
        <end position="535"/>
    </location>
</feature>
<dbReference type="EMBL" id="RQTK01000172">
    <property type="protein sequence ID" value="RUS85371.1"/>
    <property type="molecule type" value="Genomic_DNA"/>
</dbReference>
<feature type="chain" id="PRO_5018633966" description="Ig-like domain-containing protein" evidence="4">
    <location>
        <begin position="27"/>
        <end position="754"/>
    </location>
</feature>
<dbReference type="InterPro" id="IPR007110">
    <property type="entry name" value="Ig-like_dom"/>
</dbReference>
<dbReference type="SUPFAM" id="SSF48726">
    <property type="entry name" value="Immunoglobulin"/>
    <property type="match status" value="4"/>
</dbReference>
<evidence type="ECO:0000256" key="1">
    <source>
        <dbReference type="ARBA" id="ARBA00022729"/>
    </source>
</evidence>
<dbReference type="GO" id="GO:0007166">
    <property type="term" value="P:cell surface receptor signaling pathway"/>
    <property type="evidence" value="ECO:0007669"/>
    <property type="project" value="TreeGrafter"/>
</dbReference>
<dbReference type="GO" id="GO:0009897">
    <property type="term" value="C:external side of plasma membrane"/>
    <property type="evidence" value="ECO:0007669"/>
    <property type="project" value="TreeGrafter"/>
</dbReference>